<organism evidence="1 2">
    <name type="scientific">Anaerocolumna jejuensis DSM 15929</name>
    <dbReference type="NCBI Taxonomy" id="1121322"/>
    <lineage>
        <taxon>Bacteria</taxon>
        <taxon>Bacillati</taxon>
        <taxon>Bacillota</taxon>
        <taxon>Clostridia</taxon>
        <taxon>Lachnospirales</taxon>
        <taxon>Lachnospiraceae</taxon>
        <taxon>Anaerocolumna</taxon>
    </lineage>
</organism>
<dbReference type="Proteomes" id="UP000184386">
    <property type="component" value="Unassembled WGS sequence"/>
</dbReference>
<dbReference type="EMBL" id="FRAC01000018">
    <property type="protein sequence ID" value="SHK84074.1"/>
    <property type="molecule type" value="Genomic_DNA"/>
</dbReference>
<evidence type="ECO:0000313" key="2">
    <source>
        <dbReference type="Proteomes" id="UP000184386"/>
    </source>
</evidence>
<name>A0A1M6VRS3_9FIRM</name>
<keyword evidence="2" id="KW-1185">Reference proteome</keyword>
<accession>A0A1M6VRS3</accession>
<evidence type="ECO:0000313" key="1">
    <source>
        <dbReference type="EMBL" id="SHK84074.1"/>
    </source>
</evidence>
<dbReference type="RefSeq" id="WP_073278120.1">
    <property type="nucleotide sequence ID" value="NZ_FRAC01000018.1"/>
</dbReference>
<reference evidence="1 2" key="1">
    <citation type="submission" date="2016-11" db="EMBL/GenBank/DDBJ databases">
        <authorList>
            <person name="Jaros S."/>
            <person name="Januszkiewicz K."/>
            <person name="Wedrychowicz H."/>
        </authorList>
    </citation>
    <scope>NUCLEOTIDE SEQUENCE [LARGE SCALE GENOMIC DNA]</scope>
    <source>
        <strain evidence="1 2">DSM 15929</strain>
    </source>
</reference>
<gene>
    <name evidence="1" type="ORF">SAMN02745136_03479</name>
</gene>
<dbReference type="AlphaFoldDB" id="A0A1M6VRS3"/>
<protein>
    <submittedName>
        <fullName evidence="1">Uncharacterized protein</fullName>
    </submittedName>
</protein>
<proteinExistence type="predicted"/>
<dbReference type="OrthoDB" id="8904414at2"/>
<sequence>MSEYIDDFTSEIPLDKMRILLDLGKEFSFDPISSNESEKYFIKLLEKYQDNNDDSLKELLRTAVAKDFQVVDKKPEWIQDPEWQFNDDRPMTFIGQLEIKQSKIRLHDDAIFYVFWDREIGITKTIIQIS</sequence>